<organism evidence="11 12">
    <name type="scientific">Mytilus coruscus</name>
    <name type="common">Sea mussel</name>
    <dbReference type="NCBI Taxonomy" id="42192"/>
    <lineage>
        <taxon>Eukaryota</taxon>
        <taxon>Metazoa</taxon>
        <taxon>Spiralia</taxon>
        <taxon>Lophotrochozoa</taxon>
        <taxon>Mollusca</taxon>
        <taxon>Bivalvia</taxon>
        <taxon>Autobranchia</taxon>
        <taxon>Pteriomorphia</taxon>
        <taxon>Mytilida</taxon>
        <taxon>Mytiloidea</taxon>
        <taxon>Mytilidae</taxon>
        <taxon>Mytilinae</taxon>
        <taxon>Mytilus</taxon>
    </lineage>
</organism>
<gene>
    <name evidence="11" type="ORF">MCOR_8243</name>
</gene>
<evidence type="ECO:0000313" key="12">
    <source>
        <dbReference type="Proteomes" id="UP000507470"/>
    </source>
</evidence>
<feature type="transmembrane region" description="Helical" evidence="9">
    <location>
        <begin position="156"/>
        <end position="177"/>
    </location>
</feature>
<keyword evidence="5 9" id="KW-0472">Membrane</keyword>
<keyword evidence="3 9" id="KW-1133">Transmembrane helix</keyword>
<comment type="subcellular location">
    <subcellularLocation>
        <location evidence="1">Membrane</location>
        <topology evidence="1">Multi-pass membrane protein</topology>
    </subcellularLocation>
</comment>
<dbReference type="PROSITE" id="PS50262">
    <property type="entry name" value="G_PROTEIN_RECEP_F1_2"/>
    <property type="match status" value="1"/>
</dbReference>
<dbReference type="PANTHER" id="PTHR24238:SF47">
    <property type="entry name" value="ECDYSTEROIDS_DOPAMINE RECEPTOR-RELATED"/>
    <property type="match status" value="1"/>
</dbReference>
<evidence type="ECO:0000256" key="1">
    <source>
        <dbReference type="ARBA" id="ARBA00004141"/>
    </source>
</evidence>
<evidence type="ECO:0000313" key="11">
    <source>
        <dbReference type="EMBL" id="CAC5368802.1"/>
    </source>
</evidence>
<feature type="transmembrane region" description="Helical" evidence="9">
    <location>
        <begin position="42"/>
        <end position="67"/>
    </location>
</feature>
<comment type="similarity">
    <text evidence="8">Belongs to the G-protein coupled receptor 1 family.</text>
</comment>
<dbReference type="Pfam" id="PF00001">
    <property type="entry name" value="7tm_1"/>
    <property type="match status" value="1"/>
</dbReference>
<evidence type="ECO:0000259" key="10">
    <source>
        <dbReference type="PROSITE" id="PS50262"/>
    </source>
</evidence>
<feature type="transmembrane region" description="Helical" evidence="9">
    <location>
        <begin position="213"/>
        <end position="241"/>
    </location>
</feature>
<dbReference type="CDD" id="cd00637">
    <property type="entry name" value="7tm_classA_rhodopsin-like"/>
    <property type="match status" value="1"/>
</dbReference>
<feature type="transmembrane region" description="Helical" evidence="9">
    <location>
        <begin position="117"/>
        <end position="135"/>
    </location>
</feature>
<evidence type="ECO:0000256" key="5">
    <source>
        <dbReference type="ARBA" id="ARBA00023136"/>
    </source>
</evidence>
<evidence type="ECO:0000256" key="3">
    <source>
        <dbReference type="ARBA" id="ARBA00022989"/>
    </source>
</evidence>
<sequence>MIEKTNKYYVEFTDGKMINFSNNGNISMSVSTDFSSYWSAEYVILAVYLGLFSIVGILGNIPVLIVYFHRKEQSASNTFIKALAILDLIVCSMIMPYTMIYELHLVQTDVVCRTFEFTRHFAIFASNLTLVAIAAERYIAVCRITHKMSVKNVQHGMLFIFVLSCVSAGPSIGIFTVVSDYEVRDVKCKFHHDLTDGKFCHFTYSLYGQVYAVIYQGVLMVLFFVSLIIIVIFYIIIYMVLWQRTKFRKRALSRSPKEGPEISEIRSSLCDKQKQEHVDNEVSRTYEFDNEDSEVISKDIQVLNNNSKLNSKKRKAEKIRRIFHHRTAKMLFLCTVIYLLTWLPFWIDIFGLTNNLVFRYLFFIGNATNPIVYGIVNGQIRKEFQNLLSRCCIGKLFGVKSRSSFSV</sequence>
<feature type="transmembrane region" description="Helical" evidence="9">
    <location>
        <begin position="330"/>
        <end position="351"/>
    </location>
</feature>
<evidence type="ECO:0000256" key="4">
    <source>
        <dbReference type="ARBA" id="ARBA00023040"/>
    </source>
</evidence>
<feature type="transmembrane region" description="Helical" evidence="9">
    <location>
        <begin position="79"/>
        <end position="97"/>
    </location>
</feature>
<dbReference type="SUPFAM" id="SSF81321">
    <property type="entry name" value="Family A G protein-coupled receptor-like"/>
    <property type="match status" value="1"/>
</dbReference>
<protein>
    <recommendedName>
        <fullName evidence="10">G-protein coupled receptors family 1 profile domain-containing protein</fullName>
    </recommendedName>
</protein>
<dbReference type="PANTHER" id="PTHR24238">
    <property type="entry name" value="G-PROTEIN COUPLED RECEPTOR"/>
    <property type="match status" value="1"/>
</dbReference>
<dbReference type="OrthoDB" id="5969463at2759"/>
<dbReference type="Proteomes" id="UP000507470">
    <property type="component" value="Unassembled WGS sequence"/>
</dbReference>
<reference evidence="11 12" key="1">
    <citation type="submission" date="2020-06" db="EMBL/GenBank/DDBJ databases">
        <authorList>
            <person name="Li R."/>
            <person name="Bekaert M."/>
        </authorList>
    </citation>
    <scope>NUCLEOTIDE SEQUENCE [LARGE SCALE GENOMIC DNA]</scope>
    <source>
        <strain evidence="12">wild</strain>
    </source>
</reference>
<evidence type="ECO:0000256" key="8">
    <source>
        <dbReference type="RuleBase" id="RU000688"/>
    </source>
</evidence>
<evidence type="ECO:0000256" key="7">
    <source>
        <dbReference type="ARBA" id="ARBA00023224"/>
    </source>
</evidence>
<dbReference type="SMART" id="SM01381">
    <property type="entry name" value="7TM_GPCR_Srsx"/>
    <property type="match status" value="1"/>
</dbReference>
<dbReference type="AlphaFoldDB" id="A0A6J8AIL7"/>
<keyword evidence="2 8" id="KW-0812">Transmembrane</keyword>
<keyword evidence="12" id="KW-1185">Reference proteome</keyword>
<proteinExistence type="inferred from homology"/>
<feature type="transmembrane region" description="Helical" evidence="9">
    <location>
        <begin position="357"/>
        <end position="376"/>
    </location>
</feature>
<keyword evidence="6 8" id="KW-0675">Receptor</keyword>
<dbReference type="PROSITE" id="PS00237">
    <property type="entry name" value="G_PROTEIN_RECEP_F1_1"/>
    <property type="match status" value="1"/>
</dbReference>
<accession>A0A6J8AIL7</accession>
<evidence type="ECO:0000256" key="9">
    <source>
        <dbReference type="SAM" id="Phobius"/>
    </source>
</evidence>
<dbReference type="GO" id="GO:0016020">
    <property type="term" value="C:membrane"/>
    <property type="evidence" value="ECO:0007669"/>
    <property type="project" value="UniProtKB-SubCell"/>
</dbReference>
<dbReference type="InterPro" id="IPR017452">
    <property type="entry name" value="GPCR_Rhodpsn_7TM"/>
</dbReference>
<feature type="domain" description="G-protein coupled receptors family 1 profile" evidence="10">
    <location>
        <begin position="59"/>
        <end position="373"/>
    </location>
</feature>
<dbReference type="InterPro" id="IPR000276">
    <property type="entry name" value="GPCR_Rhodpsn"/>
</dbReference>
<evidence type="ECO:0000256" key="6">
    <source>
        <dbReference type="ARBA" id="ARBA00023170"/>
    </source>
</evidence>
<keyword evidence="7 8" id="KW-0807">Transducer</keyword>
<dbReference type="EMBL" id="CACVKT020001498">
    <property type="protein sequence ID" value="CAC5368802.1"/>
    <property type="molecule type" value="Genomic_DNA"/>
</dbReference>
<keyword evidence="4 8" id="KW-0297">G-protein coupled receptor</keyword>
<evidence type="ECO:0000256" key="2">
    <source>
        <dbReference type="ARBA" id="ARBA00022692"/>
    </source>
</evidence>
<dbReference type="PRINTS" id="PR00237">
    <property type="entry name" value="GPCRRHODOPSN"/>
</dbReference>
<name>A0A6J8AIL7_MYTCO</name>
<dbReference type="GO" id="GO:0004930">
    <property type="term" value="F:G protein-coupled receptor activity"/>
    <property type="evidence" value="ECO:0007669"/>
    <property type="project" value="UniProtKB-KW"/>
</dbReference>
<dbReference type="Gene3D" id="1.20.1070.10">
    <property type="entry name" value="Rhodopsin 7-helix transmembrane proteins"/>
    <property type="match status" value="1"/>
</dbReference>